<sequence length="575" mass="61797">MFKMFNVKNLDSKKFNAKKIMVPVLGLALVVPTVAGAAPVNAASAAPTNISATAATMTTMKASTTTPAVELRSALDHLLSEHYQLAVDSMIKAYEGSPDAAAAFAALNQNANDMLPAIESLYGKEGAAEFGRIFSAHNKATDDLVKAQKAGNTAGVQSAEANIEKFVKEFSAFLGTATGGKLPQATAEKVIRLHEDQVQQAFDKYVAGDFTGAYTAYRTGLNTMFTISEALSTAIVTQMPEKFENTKSDTPAGDLRSALNYLFAEHFALATLQMQEQYDGMTASSNALVTAEAGNTKDFKAAIASVYGNAGADQFEKLWTTDHINVQAQYVAAVKSGDQAAITAAKAQITKFTKEMAAFLSAATEKRIPEAGALEGLTAHENQVQQVLDQYAAKNYTGSYKTEREGYALMFDVGKLLSGAIVDQFNAKFQEPAAPAPTTPAPTTPANPSMMTVKMQIGSPNLTLNGKTTKMDTMPRVWNNTTYVPLRFLSEGIGAQVKWNKKANEVTVMAGNDTLKFWLGKDFMEVNGKRQAVGAKVFADENGRTVVPLRFITGLLGWDFNVNSSNWMITLTKSM</sequence>
<evidence type="ECO:0000256" key="1">
    <source>
        <dbReference type="SAM" id="SignalP"/>
    </source>
</evidence>
<gene>
    <name evidence="3" type="ORF">GCM10007362_27700</name>
</gene>
<dbReference type="Gene3D" id="3.30.457.10">
    <property type="entry name" value="Copper amine oxidase-like, N-terminal domain"/>
    <property type="match status" value="2"/>
</dbReference>
<dbReference type="SUPFAM" id="SSF55383">
    <property type="entry name" value="Copper amine oxidase, domain N"/>
    <property type="match status" value="2"/>
</dbReference>
<protein>
    <recommendedName>
        <fullName evidence="2">Copper amine oxidase-like N-terminal domain-containing protein</fullName>
    </recommendedName>
</protein>
<reference evidence="4" key="1">
    <citation type="journal article" date="2019" name="Int. J. Syst. Evol. Microbiol.">
        <title>The Global Catalogue of Microorganisms (GCM) 10K type strain sequencing project: providing services to taxonomists for standard genome sequencing and annotation.</title>
        <authorList>
            <consortium name="The Broad Institute Genomics Platform"/>
            <consortium name="The Broad Institute Genome Sequencing Center for Infectious Disease"/>
            <person name="Wu L."/>
            <person name="Ma J."/>
        </authorList>
    </citation>
    <scope>NUCLEOTIDE SEQUENCE [LARGE SCALE GENOMIC DNA]</scope>
    <source>
        <strain evidence="4">CCM 8702</strain>
    </source>
</reference>
<dbReference type="EMBL" id="BMDD01000003">
    <property type="protein sequence ID" value="GGH80022.1"/>
    <property type="molecule type" value="Genomic_DNA"/>
</dbReference>
<dbReference type="RefSeq" id="WP_172244414.1">
    <property type="nucleotide sequence ID" value="NZ_BMDD01000003.1"/>
</dbReference>
<organism evidence="3 4">
    <name type="scientific">Saccharibacillus endophyticus</name>
    <dbReference type="NCBI Taxonomy" id="2060666"/>
    <lineage>
        <taxon>Bacteria</taxon>
        <taxon>Bacillati</taxon>
        <taxon>Bacillota</taxon>
        <taxon>Bacilli</taxon>
        <taxon>Bacillales</taxon>
        <taxon>Paenibacillaceae</taxon>
        <taxon>Saccharibacillus</taxon>
    </lineage>
</organism>
<accession>A0ABQ1ZYM7</accession>
<evidence type="ECO:0000313" key="4">
    <source>
        <dbReference type="Proteomes" id="UP000605427"/>
    </source>
</evidence>
<feature type="chain" id="PRO_5046376967" description="Copper amine oxidase-like N-terminal domain-containing protein" evidence="1">
    <location>
        <begin position="38"/>
        <end position="575"/>
    </location>
</feature>
<feature type="signal peptide" evidence="1">
    <location>
        <begin position="1"/>
        <end position="37"/>
    </location>
</feature>
<keyword evidence="1" id="KW-0732">Signal</keyword>
<dbReference type="Pfam" id="PF07833">
    <property type="entry name" value="Cu_amine_oxidN1"/>
    <property type="match status" value="1"/>
</dbReference>
<comment type="caution">
    <text evidence="3">The sequence shown here is derived from an EMBL/GenBank/DDBJ whole genome shotgun (WGS) entry which is preliminary data.</text>
</comment>
<evidence type="ECO:0000313" key="3">
    <source>
        <dbReference type="EMBL" id="GGH80022.1"/>
    </source>
</evidence>
<dbReference type="InterPro" id="IPR012854">
    <property type="entry name" value="Cu_amine_oxidase-like_N"/>
</dbReference>
<proteinExistence type="predicted"/>
<name>A0ABQ1ZYM7_9BACL</name>
<dbReference type="InterPro" id="IPR036582">
    <property type="entry name" value="Mao_N_sf"/>
</dbReference>
<feature type="domain" description="Copper amine oxidase-like N-terminal" evidence="2">
    <location>
        <begin position="464"/>
        <end position="570"/>
    </location>
</feature>
<evidence type="ECO:0000259" key="2">
    <source>
        <dbReference type="Pfam" id="PF07833"/>
    </source>
</evidence>
<keyword evidence="4" id="KW-1185">Reference proteome</keyword>
<dbReference type="Proteomes" id="UP000605427">
    <property type="component" value="Unassembled WGS sequence"/>
</dbReference>